<accession>A0A9X9WT14</accession>
<dbReference type="EMBL" id="JAAEDM010000006">
    <property type="protein sequence ID" value="MBR0670293.1"/>
    <property type="molecule type" value="Genomic_DNA"/>
</dbReference>
<organism evidence="2 3">
    <name type="scientific">Neoroseomonas soli</name>
    <dbReference type="NCBI Taxonomy" id="1081025"/>
    <lineage>
        <taxon>Bacteria</taxon>
        <taxon>Pseudomonadati</taxon>
        <taxon>Pseudomonadota</taxon>
        <taxon>Alphaproteobacteria</taxon>
        <taxon>Acetobacterales</taxon>
        <taxon>Acetobacteraceae</taxon>
        <taxon>Neoroseomonas</taxon>
    </lineage>
</organism>
<protein>
    <submittedName>
        <fullName evidence="2">Uncharacterized protein</fullName>
    </submittedName>
</protein>
<feature type="region of interest" description="Disordered" evidence="1">
    <location>
        <begin position="179"/>
        <end position="198"/>
    </location>
</feature>
<evidence type="ECO:0000313" key="3">
    <source>
        <dbReference type="Proteomes" id="UP001138751"/>
    </source>
</evidence>
<sequence>MALGGDPRPNPYAGVITVSSEPPGARCVVTKAADGAQVAEIATPGQVPLPRSTAIVEARCSGPARMDTTAVIRPVRDFAAGVHHPQPVGTGAVQNAVVVRTGSTRRYNDVTVHLPPVPFASAEARDAWFAERADAMRREAAPAIARARRASNATIDTAEELERYLAEDLARLGQQKAAATIEAPIVEPQRQPVPPRRR</sequence>
<proteinExistence type="predicted"/>
<comment type="caution">
    <text evidence="2">The sequence shown here is derived from an EMBL/GenBank/DDBJ whole genome shotgun (WGS) entry which is preliminary data.</text>
</comment>
<dbReference type="Proteomes" id="UP001138751">
    <property type="component" value="Unassembled WGS sequence"/>
</dbReference>
<reference evidence="2" key="2">
    <citation type="journal article" date="2021" name="Syst. Appl. Microbiol.">
        <title>Roseomonas hellenica sp. nov., isolated from roots of wild-growing Alkanna tinctoria.</title>
        <authorList>
            <person name="Rat A."/>
            <person name="Naranjo H.D."/>
            <person name="Lebbe L."/>
            <person name="Cnockaert M."/>
            <person name="Krigas N."/>
            <person name="Grigoriadou K."/>
            <person name="Maloupa E."/>
            <person name="Willems A."/>
        </authorList>
    </citation>
    <scope>NUCLEOTIDE SEQUENCE</scope>
    <source>
        <strain evidence="2">LMG 31231</strain>
    </source>
</reference>
<dbReference type="RefSeq" id="WP_211860669.1">
    <property type="nucleotide sequence ID" value="NZ_JAAEDM010000006.1"/>
</dbReference>
<evidence type="ECO:0000313" key="2">
    <source>
        <dbReference type="EMBL" id="MBR0670293.1"/>
    </source>
</evidence>
<keyword evidence="3" id="KW-1185">Reference proteome</keyword>
<evidence type="ECO:0000256" key="1">
    <source>
        <dbReference type="SAM" id="MobiDB-lite"/>
    </source>
</evidence>
<gene>
    <name evidence="2" type="ORF">GXW76_03835</name>
</gene>
<name>A0A9X9WT14_9PROT</name>
<dbReference type="AlphaFoldDB" id="A0A9X9WT14"/>
<reference evidence="2" key="1">
    <citation type="submission" date="2020-01" db="EMBL/GenBank/DDBJ databases">
        <authorList>
            <person name="Rat A."/>
        </authorList>
    </citation>
    <scope>NUCLEOTIDE SEQUENCE</scope>
    <source>
        <strain evidence="2">LMG 31231</strain>
    </source>
</reference>